<name>A0A9J6EZC4_RHIMP</name>
<feature type="region of interest" description="Disordered" evidence="1">
    <location>
        <begin position="39"/>
        <end position="238"/>
    </location>
</feature>
<dbReference type="Pfam" id="PF23330">
    <property type="entry name" value="zf-C2H2_14"/>
    <property type="match status" value="1"/>
</dbReference>
<gene>
    <name evidence="3" type="ORF">HPB51_008804</name>
</gene>
<feature type="compositionally biased region" description="Basic and acidic residues" evidence="1">
    <location>
        <begin position="206"/>
        <end position="217"/>
    </location>
</feature>
<dbReference type="VEuPathDB" id="VectorBase:LOC119179779"/>
<protein>
    <recommendedName>
        <fullName evidence="2">CIZ1 C2H2-type zinc finger domain-containing protein</fullName>
    </recommendedName>
</protein>
<reference evidence="3" key="1">
    <citation type="journal article" date="2020" name="Cell">
        <title>Large-Scale Comparative Analyses of Tick Genomes Elucidate Their Genetic Diversity and Vector Capacities.</title>
        <authorList>
            <consortium name="Tick Genome and Microbiome Consortium (TIGMIC)"/>
            <person name="Jia N."/>
            <person name="Wang J."/>
            <person name="Shi W."/>
            <person name="Du L."/>
            <person name="Sun Y."/>
            <person name="Zhan W."/>
            <person name="Jiang J.F."/>
            <person name="Wang Q."/>
            <person name="Zhang B."/>
            <person name="Ji P."/>
            <person name="Bell-Sakyi L."/>
            <person name="Cui X.M."/>
            <person name="Yuan T.T."/>
            <person name="Jiang B.G."/>
            <person name="Yang W.F."/>
            <person name="Lam T.T."/>
            <person name="Chang Q.C."/>
            <person name="Ding S.J."/>
            <person name="Wang X.J."/>
            <person name="Zhu J.G."/>
            <person name="Ruan X.D."/>
            <person name="Zhao L."/>
            <person name="Wei J.T."/>
            <person name="Ye R.Z."/>
            <person name="Que T.C."/>
            <person name="Du C.H."/>
            <person name="Zhou Y.H."/>
            <person name="Cheng J.X."/>
            <person name="Dai P.F."/>
            <person name="Guo W.B."/>
            <person name="Han X.H."/>
            <person name="Huang E.J."/>
            <person name="Li L.F."/>
            <person name="Wei W."/>
            <person name="Gao Y.C."/>
            <person name="Liu J.Z."/>
            <person name="Shao H.Z."/>
            <person name="Wang X."/>
            <person name="Wang C.C."/>
            <person name="Yang T.C."/>
            <person name="Huo Q.B."/>
            <person name="Li W."/>
            <person name="Chen H.Y."/>
            <person name="Chen S.E."/>
            <person name="Zhou L.G."/>
            <person name="Ni X.B."/>
            <person name="Tian J.H."/>
            <person name="Sheng Y."/>
            <person name="Liu T."/>
            <person name="Pan Y.S."/>
            <person name="Xia L.Y."/>
            <person name="Li J."/>
            <person name="Zhao F."/>
            <person name="Cao W.C."/>
        </authorList>
    </citation>
    <scope>NUCLEOTIDE SEQUENCE</scope>
    <source>
        <strain evidence="3">Rmic-2018</strain>
    </source>
</reference>
<reference evidence="3" key="2">
    <citation type="submission" date="2021-09" db="EMBL/GenBank/DDBJ databases">
        <authorList>
            <person name="Jia N."/>
            <person name="Wang J."/>
            <person name="Shi W."/>
            <person name="Du L."/>
            <person name="Sun Y."/>
            <person name="Zhan W."/>
            <person name="Jiang J."/>
            <person name="Wang Q."/>
            <person name="Zhang B."/>
            <person name="Ji P."/>
            <person name="Sakyi L.B."/>
            <person name="Cui X."/>
            <person name="Yuan T."/>
            <person name="Jiang B."/>
            <person name="Yang W."/>
            <person name="Lam T.T.-Y."/>
            <person name="Chang Q."/>
            <person name="Ding S."/>
            <person name="Wang X."/>
            <person name="Zhu J."/>
            <person name="Ruan X."/>
            <person name="Zhao L."/>
            <person name="Wei J."/>
            <person name="Que T."/>
            <person name="Du C."/>
            <person name="Cheng J."/>
            <person name="Dai P."/>
            <person name="Han X."/>
            <person name="Huang E."/>
            <person name="Gao Y."/>
            <person name="Liu J."/>
            <person name="Shao H."/>
            <person name="Ye R."/>
            <person name="Li L."/>
            <person name="Wei W."/>
            <person name="Wang X."/>
            <person name="Wang C."/>
            <person name="Huo Q."/>
            <person name="Li W."/>
            <person name="Guo W."/>
            <person name="Chen H."/>
            <person name="Chen S."/>
            <person name="Zhou L."/>
            <person name="Zhou L."/>
            <person name="Ni X."/>
            <person name="Tian J."/>
            <person name="Zhou Y."/>
            <person name="Sheng Y."/>
            <person name="Liu T."/>
            <person name="Pan Y."/>
            <person name="Xia L."/>
            <person name="Li J."/>
            <person name="Zhao F."/>
            <person name="Cao W."/>
        </authorList>
    </citation>
    <scope>NUCLEOTIDE SEQUENCE</scope>
    <source>
        <strain evidence="3">Rmic-2018</strain>
        <tissue evidence="3">Larvae</tissue>
    </source>
</reference>
<evidence type="ECO:0000259" key="2">
    <source>
        <dbReference type="Pfam" id="PF23330"/>
    </source>
</evidence>
<feature type="domain" description="CIZ1 C2H2-type zinc finger" evidence="2">
    <location>
        <begin position="241"/>
        <end position="265"/>
    </location>
</feature>
<dbReference type="Proteomes" id="UP000821866">
    <property type="component" value="Chromosome 1"/>
</dbReference>
<evidence type="ECO:0000313" key="4">
    <source>
        <dbReference type="Proteomes" id="UP000821866"/>
    </source>
</evidence>
<proteinExistence type="predicted"/>
<evidence type="ECO:0000313" key="3">
    <source>
        <dbReference type="EMBL" id="KAH8039802.1"/>
    </source>
</evidence>
<organism evidence="3 4">
    <name type="scientific">Rhipicephalus microplus</name>
    <name type="common">Cattle tick</name>
    <name type="synonym">Boophilus microplus</name>
    <dbReference type="NCBI Taxonomy" id="6941"/>
    <lineage>
        <taxon>Eukaryota</taxon>
        <taxon>Metazoa</taxon>
        <taxon>Ecdysozoa</taxon>
        <taxon>Arthropoda</taxon>
        <taxon>Chelicerata</taxon>
        <taxon>Arachnida</taxon>
        <taxon>Acari</taxon>
        <taxon>Parasitiformes</taxon>
        <taxon>Ixodida</taxon>
        <taxon>Ixodoidea</taxon>
        <taxon>Ixodidae</taxon>
        <taxon>Rhipicephalinae</taxon>
        <taxon>Rhipicephalus</taxon>
        <taxon>Boophilus</taxon>
    </lineage>
</organism>
<keyword evidence="4" id="KW-1185">Reference proteome</keyword>
<accession>A0A9J6EZC4</accession>
<feature type="compositionally biased region" description="Acidic residues" evidence="1">
    <location>
        <begin position="131"/>
        <end position="166"/>
    </location>
</feature>
<comment type="caution">
    <text evidence="3">The sequence shown here is derived from an EMBL/GenBank/DDBJ whole genome shotgun (WGS) entry which is preliminary data.</text>
</comment>
<dbReference type="InterPro" id="IPR056345">
    <property type="entry name" value="Znf-C2H2_CIZ1"/>
</dbReference>
<evidence type="ECO:0000256" key="1">
    <source>
        <dbReference type="SAM" id="MobiDB-lite"/>
    </source>
</evidence>
<sequence length="269" mass="29197">MCAPHDNFLFMGGSMTPDMTQFGGNISFRSNYGHRYDLQDRYRPRQGYNVRYGNRPGGYGRRNRKRSGPSGERSRSPALKRGVPWHDGVRKHQDRPKKQGTSQEEAAAAEHEVGEASGAQAGDLYDPAEPTMEDTVDGAEGAEEQEDHDTGECAEGDANEADDQEGEVSAHQDQAGSGEGASALTDIPASTVPAKPVAKASGSKASDARSHTKEADARGQAGERMAEKGRQGFIKGSQKGQGWCTVCEIHFDDDYIDHSRTENHKITIM</sequence>
<dbReference type="EMBL" id="JABSTU010000001">
    <property type="protein sequence ID" value="KAH8039802.1"/>
    <property type="molecule type" value="Genomic_DNA"/>
</dbReference>
<dbReference type="AlphaFoldDB" id="A0A9J6EZC4"/>